<dbReference type="PANTHER" id="PTHR23028:SF53">
    <property type="entry name" value="ACYL_TRANSF_3 DOMAIN-CONTAINING PROTEIN"/>
    <property type="match status" value="1"/>
</dbReference>
<keyword evidence="3" id="KW-0012">Acyltransferase</keyword>
<feature type="transmembrane region" description="Helical" evidence="1">
    <location>
        <begin position="303"/>
        <end position="324"/>
    </location>
</feature>
<dbReference type="RefSeq" id="WP_260794102.1">
    <property type="nucleotide sequence ID" value="NZ_CP093313.1"/>
</dbReference>
<evidence type="ECO:0000259" key="2">
    <source>
        <dbReference type="Pfam" id="PF01757"/>
    </source>
</evidence>
<evidence type="ECO:0000256" key="1">
    <source>
        <dbReference type="SAM" id="Phobius"/>
    </source>
</evidence>
<reference evidence="3" key="1">
    <citation type="submission" date="2021-04" db="EMBL/GenBank/DDBJ databases">
        <title>Phylogenetic analysis of Acidobacteriaceae.</title>
        <authorList>
            <person name="Qiu L."/>
            <person name="Zhang Q."/>
        </authorList>
    </citation>
    <scope>NUCLEOTIDE SEQUENCE</scope>
    <source>
        <strain evidence="3">DSM 25168</strain>
    </source>
</reference>
<feature type="transmembrane region" description="Helical" evidence="1">
    <location>
        <begin position="95"/>
        <end position="119"/>
    </location>
</feature>
<dbReference type="Proteomes" id="UP001059380">
    <property type="component" value="Chromosome"/>
</dbReference>
<feature type="transmembrane region" description="Helical" evidence="1">
    <location>
        <begin position="241"/>
        <end position="258"/>
    </location>
</feature>
<accession>A0A9J7BNY5</accession>
<feature type="transmembrane region" description="Helical" evidence="1">
    <location>
        <begin position="164"/>
        <end position="187"/>
    </location>
</feature>
<dbReference type="PANTHER" id="PTHR23028">
    <property type="entry name" value="ACETYLTRANSFERASE"/>
    <property type="match status" value="1"/>
</dbReference>
<feature type="transmembrane region" description="Helical" evidence="1">
    <location>
        <begin position="57"/>
        <end position="74"/>
    </location>
</feature>
<dbReference type="GO" id="GO:0016747">
    <property type="term" value="F:acyltransferase activity, transferring groups other than amino-acyl groups"/>
    <property type="evidence" value="ECO:0007669"/>
    <property type="project" value="InterPro"/>
</dbReference>
<dbReference type="KEGG" id="orp:MOP44_01370"/>
<dbReference type="Pfam" id="PF01757">
    <property type="entry name" value="Acyl_transf_3"/>
    <property type="match status" value="1"/>
</dbReference>
<evidence type="ECO:0000313" key="3">
    <source>
        <dbReference type="EMBL" id="UWZ84596.1"/>
    </source>
</evidence>
<gene>
    <name evidence="3" type="ORF">MOP44_01370</name>
</gene>
<feature type="transmembrane region" description="Helical" evidence="1">
    <location>
        <begin position="264"/>
        <end position="282"/>
    </location>
</feature>
<feature type="transmembrane region" description="Helical" evidence="1">
    <location>
        <begin position="131"/>
        <end position="152"/>
    </location>
</feature>
<dbReference type="EMBL" id="CP093313">
    <property type="protein sequence ID" value="UWZ84596.1"/>
    <property type="molecule type" value="Genomic_DNA"/>
</dbReference>
<keyword evidence="1" id="KW-1133">Transmembrane helix</keyword>
<proteinExistence type="predicted"/>
<dbReference type="GO" id="GO:0016020">
    <property type="term" value="C:membrane"/>
    <property type="evidence" value="ECO:0007669"/>
    <property type="project" value="TreeGrafter"/>
</dbReference>
<evidence type="ECO:0000313" key="4">
    <source>
        <dbReference type="Proteomes" id="UP001059380"/>
    </source>
</evidence>
<feature type="transmembrane region" description="Helical" evidence="1">
    <location>
        <begin position="12"/>
        <end position="37"/>
    </location>
</feature>
<dbReference type="GO" id="GO:0000271">
    <property type="term" value="P:polysaccharide biosynthetic process"/>
    <property type="evidence" value="ECO:0007669"/>
    <property type="project" value="TreeGrafter"/>
</dbReference>
<dbReference type="InterPro" id="IPR002656">
    <property type="entry name" value="Acyl_transf_3_dom"/>
</dbReference>
<dbReference type="InterPro" id="IPR050879">
    <property type="entry name" value="Acyltransferase_3"/>
</dbReference>
<feature type="transmembrane region" description="Helical" evidence="1">
    <location>
        <begin position="336"/>
        <end position="358"/>
    </location>
</feature>
<name>A0A9J7BNY5_9BACT</name>
<feature type="domain" description="Acyltransferase 3" evidence="2">
    <location>
        <begin position="11"/>
        <end position="355"/>
    </location>
</feature>
<protein>
    <submittedName>
        <fullName evidence="3">Acyltransferase</fullName>
    </submittedName>
</protein>
<keyword evidence="3" id="KW-0808">Transferase</keyword>
<keyword evidence="1" id="KW-0812">Transmembrane</keyword>
<sequence>MARSKAKFSVDLDAIRALAAVTVFVMHAKGLFIGSVLKHGAAAGRNPSEFTSPAHEAVIVFFVLSGYFVGGGVLRNWKNRIWTWRTYAIQRLTRLWIVLLPALLVTLALDLTGLHFFGLDSPYGRPHWESFISTGILSSLNAWTFCGCLFFLQKILVEPLGSNGALWTLSYEFWFYVAFPLALSALSSRFSLPTRMLNAALLIGAGFFVGHRISAYFLIWLMGAALQLAPKKLSSEQARRLTQVGVALLFVVSMVLWAAKWNLFASDLIEGCVCAMLCYVILHKTDPANEGSLYVKAAKGVSNMSYTLYLTHLPILVFFCALFASRGFVRAHDLRAWMVVSAVLTLTFGICYLLYLCFERRSDRVRSIILAAHPYDMIRDAFGTEPEPGVHSR</sequence>
<keyword evidence="4" id="KW-1185">Reference proteome</keyword>
<keyword evidence="1" id="KW-0472">Membrane</keyword>
<organism evidence="3 4">
    <name type="scientific">Occallatibacter riparius</name>
    <dbReference type="NCBI Taxonomy" id="1002689"/>
    <lineage>
        <taxon>Bacteria</taxon>
        <taxon>Pseudomonadati</taxon>
        <taxon>Acidobacteriota</taxon>
        <taxon>Terriglobia</taxon>
        <taxon>Terriglobales</taxon>
        <taxon>Acidobacteriaceae</taxon>
        <taxon>Occallatibacter</taxon>
    </lineage>
</organism>
<feature type="transmembrane region" description="Helical" evidence="1">
    <location>
        <begin position="199"/>
        <end position="229"/>
    </location>
</feature>
<dbReference type="AlphaFoldDB" id="A0A9J7BNY5"/>